<dbReference type="InterPro" id="IPR007111">
    <property type="entry name" value="NACHT_NTPase"/>
</dbReference>
<comment type="caution">
    <text evidence="2">The sequence shown here is derived from an EMBL/GenBank/DDBJ whole genome shotgun (WGS) entry which is preliminary data.</text>
</comment>
<dbReference type="Proteomes" id="UP000236664">
    <property type="component" value="Unassembled WGS sequence"/>
</dbReference>
<dbReference type="OrthoDB" id="5301473at2759"/>
<protein>
    <recommendedName>
        <fullName evidence="1">NACHT domain-containing protein</fullName>
    </recommendedName>
</protein>
<organism evidence="2 3">
    <name type="scientific">Gibberella nygamai</name>
    <name type="common">Bean root rot disease fungus</name>
    <name type="synonym">Fusarium nygamai</name>
    <dbReference type="NCBI Taxonomy" id="42673"/>
    <lineage>
        <taxon>Eukaryota</taxon>
        <taxon>Fungi</taxon>
        <taxon>Dikarya</taxon>
        <taxon>Ascomycota</taxon>
        <taxon>Pezizomycotina</taxon>
        <taxon>Sordariomycetes</taxon>
        <taxon>Hypocreomycetidae</taxon>
        <taxon>Hypocreales</taxon>
        <taxon>Nectriaceae</taxon>
        <taxon>Fusarium</taxon>
        <taxon>Fusarium fujikuroi species complex</taxon>
    </lineage>
</organism>
<gene>
    <name evidence="2" type="ORF">FNYG_12668</name>
</gene>
<keyword evidence="3" id="KW-1185">Reference proteome</keyword>
<feature type="domain" description="NACHT" evidence="1">
    <location>
        <begin position="2"/>
        <end position="111"/>
    </location>
</feature>
<dbReference type="EMBL" id="MTQA01000225">
    <property type="protein sequence ID" value="PNP74040.1"/>
    <property type="molecule type" value="Genomic_DNA"/>
</dbReference>
<dbReference type="AlphaFoldDB" id="A0A2K0VVH6"/>
<reference evidence="2 3" key="1">
    <citation type="submission" date="2017-06" db="EMBL/GenBank/DDBJ databases">
        <title>Genome of Fusarium nygamai isolate CS10214.</title>
        <authorList>
            <person name="Gardiner D.M."/>
            <person name="Obanor F."/>
            <person name="Kazan K."/>
        </authorList>
    </citation>
    <scope>NUCLEOTIDE SEQUENCE [LARGE SCALE GENOMIC DNA]</scope>
    <source>
        <strain evidence="2 3">CS10214</strain>
    </source>
</reference>
<name>A0A2K0VVH6_GIBNY</name>
<evidence type="ECO:0000313" key="2">
    <source>
        <dbReference type="EMBL" id="PNP74040.1"/>
    </source>
</evidence>
<dbReference type="Gene3D" id="3.40.50.300">
    <property type="entry name" value="P-loop containing nucleotide triphosphate hydrolases"/>
    <property type="match status" value="1"/>
</dbReference>
<evidence type="ECO:0000259" key="1">
    <source>
        <dbReference type="Pfam" id="PF05729"/>
    </source>
</evidence>
<evidence type="ECO:0000313" key="3">
    <source>
        <dbReference type="Proteomes" id="UP000236664"/>
    </source>
</evidence>
<sequence>MAGIGKTALMDHLCTWWKASGMIEDAIHISLSLSEPFNKDNMLQQLQSHFVPNSSQGSDTSPLYEHFESHKCLIIIDDLDSANFNRQQGQFMNLTSKLSKSGALVILASRKRE</sequence>
<dbReference type="SUPFAM" id="SSF52540">
    <property type="entry name" value="P-loop containing nucleoside triphosphate hydrolases"/>
    <property type="match status" value="1"/>
</dbReference>
<dbReference type="InterPro" id="IPR027417">
    <property type="entry name" value="P-loop_NTPase"/>
</dbReference>
<proteinExistence type="predicted"/>
<accession>A0A2K0VVH6</accession>
<dbReference type="Pfam" id="PF05729">
    <property type="entry name" value="NACHT"/>
    <property type="match status" value="1"/>
</dbReference>